<evidence type="ECO:0000313" key="2">
    <source>
        <dbReference type="Proteomes" id="UP000001444"/>
    </source>
</evidence>
<dbReference type="AlphaFoldDB" id="C9ZAI1"/>
<dbReference type="Proteomes" id="UP000001444">
    <property type="component" value="Chromosome"/>
</dbReference>
<keyword evidence="2" id="KW-1185">Reference proteome</keyword>
<accession>C9ZAI1</accession>
<dbReference type="HOGENOM" id="CLU_3349390_0_0_11"/>
<name>C9ZAI1_STRSW</name>
<reference evidence="1 2" key="1">
    <citation type="journal article" date="2010" name="Mol. Plant Microbe Interact.">
        <title>Streptomyces scabies 87-22 contains a coronafacic acid-like biosynthetic cluster that contributes to plant-microbe interactions.</title>
        <authorList>
            <person name="Bignell D.R."/>
            <person name="Seipke R.F."/>
            <person name="Huguet-Tapia J.C."/>
            <person name="Chambers A.H."/>
            <person name="Parry R.J."/>
            <person name="Loria R."/>
        </authorList>
    </citation>
    <scope>NUCLEOTIDE SEQUENCE [LARGE SCALE GENOMIC DNA]</scope>
    <source>
        <strain evidence="1 2">87.22</strain>
    </source>
</reference>
<dbReference type="KEGG" id="scb:SCAB_45541"/>
<proteinExistence type="predicted"/>
<protein>
    <submittedName>
        <fullName evidence="1">Uncharacterized protein</fullName>
    </submittedName>
</protein>
<dbReference type="EMBL" id="FN554889">
    <property type="protein sequence ID" value="CBG71615.1"/>
    <property type="molecule type" value="Genomic_DNA"/>
</dbReference>
<sequence length="37" mass="4106">MSTIMCIFHVPRSLARVESTNLATLTGLDRLDFDHSG</sequence>
<organism evidence="1 2">
    <name type="scientific">Streptomyces scabiei (strain 87.22)</name>
    <dbReference type="NCBI Taxonomy" id="680198"/>
    <lineage>
        <taxon>Bacteria</taxon>
        <taxon>Bacillati</taxon>
        <taxon>Actinomycetota</taxon>
        <taxon>Actinomycetes</taxon>
        <taxon>Kitasatosporales</taxon>
        <taxon>Streptomycetaceae</taxon>
        <taxon>Streptomyces</taxon>
    </lineage>
</organism>
<evidence type="ECO:0000313" key="1">
    <source>
        <dbReference type="EMBL" id="CBG71615.1"/>
    </source>
</evidence>
<gene>
    <name evidence="1" type="ordered locus">SCAB_45541</name>
</gene>